<dbReference type="EMBL" id="BGZK01000875">
    <property type="protein sequence ID" value="GBP63657.1"/>
    <property type="molecule type" value="Genomic_DNA"/>
</dbReference>
<protein>
    <recommendedName>
        <fullName evidence="3">Reverse transcriptase domain-containing protein</fullName>
    </recommendedName>
</protein>
<sequence length="108" mass="12485">MDSYLYDLKENKCELRMDELSVKCVLYAGNQAILARSACGLQEIDNKINDYVKKRCTKVNVGKTKVMMFERGESTTECDIYVEGERVEQVKEFVYEGILFINDGKHIE</sequence>
<evidence type="ECO:0000313" key="1">
    <source>
        <dbReference type="EMBL" id="GBP63657.1"/>
    </source>
</evidence>
<accession>A0A4C1XMZ3</accession>
<evidence type="ECO:0000313" key="2">
    <source>
        <dbReference type="Proteomes" id="UP000299102"/>
    </source>
</evidence>
<keyword evidence="2" id="KW-1185">Reference proteome</keyword>
<proteinExistence type="predicted"/>
<dbReference type="AlphaFoldDB" id="A0A4C1XMZ3"/>
<evidence type="ECO:0008006" key="3">
    <source>
        <dbReference type="Google" id="ProtNLM"/>
    </source>
</evidence>
<comment type="caution">
    <text evidence="1">The sequence shown here is derived from an EMBL/GenBank/DDBJ whole genome shotgun (WGS) entry which is preliminary data.</text>
</comment>
<reference evidence="1 2" key="1">
    <citation type="journal article" date="2019" name="Commun. Biol.">
        <title>The bagworm genome reveals a unique fibroin gene that provides high tensile strength.</title>
        <authorList>
            <person name="Kono N."/>
            <person name="Nakamura H."/>
            <person name="Ohtoshi R."/>
            <person name="Tomita M."/>
            <person name="Numata K."/>
            <person name="Arakawa K."/>
        </authorList>
    </citation>
    <scope>NUCLEOTIDE SEQUENCE [LARGE SCALE GENOMIC DNA]</scope>
</reference>
<gene>
    <name evidence="1" type="ORF">EVAR_47996_1</name>
</gene>
<name>A0A4C1XMZ3_EUMVA</name>
<organism evidence="1 2">
    <name type="scientific">Eumeta variegata</name>
    <name type="common">Bagworm moth</name>
    <name type="synonym">Eumeta japonica</name>
    <dbReference type="NCBI Taxonomy" id="151549"/>
    <lineage>
        <taxon>Eukaryota</taxon>
        <taxon>Metazoa</taxon>
        <taxon>Ecdysozoa</taxon>
        <taxon>Arthropoda</taxon>
        <taxon>Hexapoda</taxon>
        <taxon>Insecta</taxon>
        <taxon>Pterygota</taxon>
        <taxon>Neoptera</taxon>
        <taxon>Endopterygota</taxon>
        <taxon>Lepidoptera</taxon>
        <taxon>Glossata</taxon>
        <taxon>Ditrysia</taxon>
        <taxon>Tineoidea</taxon>
        <taxon>Psychidae</taxon>
        <taxon>Oiketicinae</taxon>
        <taxon>Eumeta</taxon>
    </lineage>
</organism>
<dbReference type="OrthoDB" id="425681at2759"/>
<dbReference type="Proteomes" id="UP000299102">
    <property type="component" value="Unassembled WGS sequence"/>
</dbReference>